<evidence type="ECO:0000313" key="9">
    <source>
        <dbReference type="Proteomes" id="UP000440694"/>
    </source>
</evidence>
<evidence type="ECO:0000256" key="6">
    <source>
        <dbReference type="SAM" id="Phobius"/>
    </source>
</evidence>
<gene>
    <name evidence="8" type="ORF">GIW81_04650</name>
</gene>
<feature type="transmembrane region" description="Helical" evidence="6">
    <location>
        <begin position="23"/>
        <end position="43"/>
    </location>
</feature>
<keyword evidence="9" id="KW-1185">Reference proteome</keyword>
<keyword evidence="2 6" id="KW-0812">Transmembrane</keyword>
<dbReference type="RefSeq" id="WP_154738147.1">
    <property type="nucleotide sequence ID" value="NZ_WMBQ01000001.1"/>
</dbReference>
<comment type="caution">
    <text evidence="8">The sequence shown here is derived from an EMBL/GenBank/DDBJ whole genome shotgun (WGS) entry which is preliminary data.</text>
</comment>
<dbReference type="AlphaFoldDB" id="A0A6I3KIR7"/>
<feature type="transmembrane region" description="Helical" evidence="6">
    <location>
        <begin position="176"/>
        <end position="193"/>
    </location>
</feature>
<feature type="transmembrane region" description="Helical" evidence="6">
    <location>
        <begin position="134"/>
        <end position="156"/>
    </location>
</feature>
<feature type="domain" description="O-antigen ligase-related" evidence="7">
    <location>
        <begin position="206"/>
        <end position="347"/>
    </location>
</feature>
<feature type="transmembrane region" description="Helical" evidence="6">
    <location>
        <begin position="370"/>
        <end position="388"/>
    </location>
</feature>
<name>A0A6I3KIR7_9HYPH</name>
<dbReference type="GO" id="GO:0016020">
    <property type="term" value="C:membrane"/>
    <property type="evidence" value="ECO:0007669"/>
    <property type="project" value="UniProtKB-SubCell"/>
</dbReference>
<feature type="transmembrane region" description="Helical" evidence="6">
    <location>
        <begin position="250"/>
        <end position="269"/>
    </location>
</feature>
<feature type="transmembrane region" description="Helical" evidence="6">
    <location>
        <begin position="222"/>
        <end position="238"/>
    </location>
</feature>
<dbReference type="Proteomes" id="UP000440694">
    <property type="component" value="Unassembled WGS sequence"/>
</dbReference>
<dbReference type="PANTHER" id="PTHR37422:SF21">
    <property type="entry name" value="EXOQ-LIKE PROTEIN"/>
    <property type="match status" value="1"/>
</dbReference>
<evidence type="ECO:0000256" key="3">
    <source>
        <dbReference type="ARBA" id="ARBA00022989"/>
    </source>
</evidence>
<evidence type="ECO:0000256" key="1">
    <source>
        <dbReference type="ARBA" id="ARBA00004141"/>
    </source>
</evidence>
<keyword evidence="3 6" id="KW-1133">Transmembrane helix</keyword>
<evidence type="ECO:0000313" key="8">
    <source>
        <dbReference type="EMBL" id="MTD93622.1"/>
    </source>
</evidence>
<protein>
    <recommendedName>
        <fullName evidence="7">O-antigen ligase-related domain-containing protein</fullName>
    </recommendedName>
</protein>
<dbReference type="EMBL" id="WMBQ01000001">
    <property type="protein sequence ID" value="MTD93622.1"/>
    <property type="molecule type" value="Genomic_DNA"/>
</dbReference>
<proteinExistence type="predicted"/>
<feature type="transmembrane region" description="Helical" evidence="6">
    <location>
        <begin position="100"/>
        <end position="122"/>
    </location>
</feature>
<dbReference type="Pfam" id="PF04932">
    <property type="entry name" value="Wzy_C"/>
    <property type="match status" value="1"/>
</dbReference>
<dbReference type="PANTHER" id="PTHR37422">
    <property type="entry name" value="TEICHURONIC ACID BIOSYNTHESIS PROTEIN TUAE"/>
    <property type="match status" value="1"/>
</dbReference>
<dbReference type="InterPro" id="IPR007016">
    <property type="entry name" value="O-antigen_ligase-rel_domated"/>
</dbReference>
<evidence type="ECO:0000256" key="5">
    <source>
        <dbReference type="SAM" id="MobiDB-lite"/>
    </source>
</evidence>
<comment type="subcellular location">
    <subcellularLocation>
        <location evidence="1">Membrane</location>
        <topology evidence="1">Multi-pass membrane protein</topology>
    </subcellularLocation>
</comment>
<sequence>MSAAVAIDSASALQTTRAPRRGLVTWLTLAAVAITFAASGFVFSEPAPVDALTIGLIVLLPTVGLVSFTPGVLAYGAMWLVAAASLLLGASSSLDLKSTGIHVAVTIYLYAASVVIAAFVARSPRPHTELILKAWTFAALVACAAAVLGYFGVIPGGYELFTENERASGTFKDPNVFGPFLVVPALYLLNAALQRSFGGMLLPLAGSAFLALGVFLSFSRGAWMVLAVALVIYGYLIMATTRQARVRLKIVILLFAGGILGALAVVAALSSDQVANLLSQRASLEQSYDTGSEGRFGGQEKAAGIIVENPLGIGALEFSARHHPEAAHNVYLSMFLNAGWLGGAVYLILVVLTLVFGFRFAMRASDTRTIFLVVYATFVATAFEGAIIDSDHWRHFYLMMGLLWGMMAAAQQPVQTPESRRPARLLGRAPHPDFSARRPTIVGAA</sequence>
<feature type="transmembrane region" description="Helical" evidence="6">
    <location>
        <begin position="338"/>
        <end position="358"/>
    </location>
</feature>
<reference evidence="8 9" key="1">
    <citation type="submission" date="2019-11" db="EMBL/GenBank/DDBJ databases">
        <title>Identification of a novel strain.</title>
        <authorList>
            <person name="Xu Q."/>
            <person name="Wang G."/>
        </authorList>
    </citation>
    <scope>NUCLEOTIDE SEQUENCE [LARGE SCALE GENOMIC DNA]</scope>
    <source>
        <strain evidence="9">xq</strain>
    </source>
</reference>
<organism evidence="8 9">
    <name type="scientific">Hyphomicrobium album</name>
    <dbReference type="NCBI Taxonomy" id="2665159"/>
    <lineage>
        <taxon>Bacteria</taxon>
        <taxon>Pseudomonadati</taxon>
        <taxon>Pseudomonadota</taxon>
        <taxon>Alphaproteobacteria</taxon>
        <taxon>Hyphomicrobiales</taxon>
        <taxon>Hyphomicrobiaceae</taxon>
        <taxon>Hyphomicrobium</taxon>
    </lineage>
</organism>
<evidence type="ECO:0000256" key="4">
    <source>
        <dbReference type="ARBA" id="ARBA00023136"/>
    </source>
</evidence>
<evidence type="ECO:0000259" key="7">
    <source>
        <dbReference type="Pfam" id="PF04932"/>
    </source>
</evidence>
<dbReference type="InterPro" id="IPR051533">
    <property type="entry name" value="WaaL-like"/>
</dbReference>
<feature type="region of interest" description="Disordered" evidence="5">
    <location>
        <begin position="419"/>
        <end position="445"/>
    </location>
</feature>
<feature type="transmembrane region" description="Helical" evidence="6">
    <location>
        <begin position="200"/>
        <end position="216"/>
    </location>
</feature>
<evidence type="ECO:0000256" key="2">
    <source>
        <dbReference type="ARBA" id="ARBA00022692"/>
    </source>
</evidence>
<keyword evidence="4 6" id="KW-0472">Membrane</keyword>
<accession>A0A6I3KIR7</accession>